<evidence type="ECO:0000313" key="3">
    <source>
        <dbReference type="EMBL" id="NYE82214.1"/>
    </source>
</evidence>
<dbReference type="SUPFAM" id="SSF53474">
    <property type="entry name" value="alpha/beta-Hydrolases"/>
    <property type="match status" value="1"/>
</dbReference>
<dbReference type="AlphaFoldDB" id="A0A7Y9LJR2"/>
<feature type="region of interest" description="Disordered" evidence="1">
    <location>
        <begin position="43"/>
        <end position="66"/>
    </location>
</feature>
<feature type="signal peptide" evidence="2">
    <location>
        <begin position="1"/>
        <end position="32"/>
    </location>
</feature>
<evidence type="ECO:0000256" key="1">
    <source>
        <dbReference type="SAM" id="MobiDB-lite"/>
    </source>
</evidence>
<protein>
    <recommendedName>
        <fullName evidence="5">Alpha/beta hydrolase family protein</fullName>
    </recommendedName>
</protein>
<dbReference type="InterPro" id="IPR029058">
    <property type="entry name" value="AB_hydrolase_fold"/>
</dbReference>
<keyword evidence="2" id="KW-0732">Signal</keyword>
<proteinExistence type="predicted"/>
<dbReference type="Proteomes" id="UP000542125">
    <property type="component" value="Unassembled WGS sequence"/>
</dbReference>
<reference evidence="3 4" key="1">
    <citation type="submission" date="2020-07" db="EMBL/GenBank/DDBJ databases">
        <title>Genomic Encyclopedia of Type Strains, Phase IV (KMG-V): Genome sequencing to study the core and pangenomes of soil and plant-associated prokaryotes.</title>
        <authorList>
            <person name="Whitman W."/>
        </authorList>
    </citation>
    <scope>NUCLEOTIDE SEQUENCE [LARGE SCALE GENOMIC DNA]</scope>
    <source>
        <strain evidence="3 4">SAS40</strain>
    </source>
</reference>
<dbReference type="RefSeq" id="WP_179584841.1">
    <property type="nucleotide sequence ID" value="NZ_JACBYR010000001.1"/>
</dbReference>
<evidence type="ECO:0000313" key="4">
    <source>
        <dbReference type="Proteomes" id="UP000542125"/>
    </source>
</evidence>
<dbReference type="PANTHER" id="PTHR35560:SF3">
    <property type="entry name" value="PEPTIDASE S9 PROLYL OLIGOPEPTIDASE CATALYTIC DOMAIN-CONTAINING PROTEIN"/>
    <property type="match status" value="1"/>
</dbReference>
<dbReference type="EMBL" id="JACBYR010000001">
    <property type="protein sequence ID" value="NYE82214.1"/>
    <property type="molecule type" value="Genomic_DNA"/>
</dbReference>
<organism evidence="3 4">
    <name type="scientific">Pigmentiphaga litoralis</name>
    <dbReference type="NCBI Taxonomy" id="516702"/>
    <lineage>
        <taxon>Bacteria</taxon>
        <taxon>Pseudomonadati</taxon>
        <taxon>Pseudomonadota</taxon>
        <taxon>Betaproteobacteria</taxon>
        <taxon>Burkholderiales</taxon>
        <taxon>Alcaligenaceae</taxon>
        <taxon>Pigmentiphaga</taxon>
    </lineage>
</organism>
<feature type="chain" id="PRO_5030613432" description="Alpha/beta hydrolase family protein" evidence="2">
    <location>
        <begin position="33"/>
        <end position="394"/>
    </location>
</feature>
<evidence type="ECO:0000256" key="2">
    <source>
        <dbReference type="SAM" id="SignalP"/>
    </source>
</evidence>
<keyword evidence="4" id="KW-1185">Reference proteome</keyword>
<dbReference type="Gene3D" id="3.40.50.1820">
    <property type="entry name" value="alpha/beta hydrolase"/>
    <property type="match status" value="1"/>
</dbReference>
<name>A0A7Y9LJR2_9BURK</name>
<comment type="caution">
    <text evidence="3">The sequence shown here is derived from an EMBL/GenBank/DDBJ whole genome shotgun (WGS) entry which is preliminary data.</text>
</comment>
<gene>
    <name evidence="3" type="ORF">FHW18_001485</name>
</gene>
<evidence type="ECO:0008006" key="5">
    <source>
        <dbReference type="Google" id="ProtNLM"/>
    </source>
</evidence>
<accession>A0A7Y9LJR2</accession>
<sequence length="394" mass="41579">MSRLQARAPHAPRIAVLAAAVLSMCAAGTAWADGPVDSIKQVAAASRGKKPGKDTEAASAPAPAPTGRFVVRTTAGVGDMPVYAWPAQAVDALNHSGIPSTATRAVIVVHGIRRNAAEELADVQRAMGKDRDNVILIAPRFSEPADLSSGGSSDRVLTWRKGNWSDGEPATGPAAISSFDVLDEMLMALSDRAQFPALRQIVVAGFSAGGQLVQRYAAVGSVFAAVERTGVILRWVVGDPGSLLYFDDIRPTARGGFAPFRAAACPAFNQWKYGFEQAPDYAANRNVQWLASDYAQRDVVYLLGGNDTNALHPALDKSCEGEAQGVHRYARLRNFIGYMKAREPQRLVHRWGVAPGAGHSAGQVYTSACGKAALFDSPGCTLNAASGALPAMIP</sequence>
<dbReference type="PANTHER" id="PTHR35560">
    <property type="entry name" value="BLL0132 PROTEIN"/>
    <property type="match status" value="1"/>
</dbReference>